<feature type="chain" id="PRO_5041397023" evidence="1">
    <location>
        <begin position="21"/>
        <end position="80"/>
    </location>
</feature>
<accession>A0AA36FFT1</accession>
<proteinExistence type="predicted"/>
<keyword evidence="3" id="KW-1185">Reference proteome</keyword>
<organism evidence="2 3">
    <name type="scientific">Octopus vulgaris</name>
    <name type="common">Common octopus</name>
    <dbReference type="NCBI Taxonomy" id="6645"/>
    <lineage>
        <taxon>Eukaryota</taxon>
        <taxon>Metazoa</taxon>
        <taxon>Spiralia</taxon>
        <taxon>Lophotrochozoa</taxon>
        <taxon>Mollusca</taxon>
        <taxon>Cephalopoda</taxon>
        <taxon>Coleoidea</taxon>
        <taxon>Octopodiformes</taxon>
        <taxon>Octopoda</taxon>
        <taxon>Incirrata</taxon>
        <taxon>Octopodidae</taxon>
        <taxon>Octopus</taxon>
    </lineage>
</organism>
<dbReference type="AlphaFoldDB" id="A0AA36FFT1"/>
<reference evidence="2" key="1">
    <citation type="submission" date="2023-08" db="EMBL/GenBank/DDBJ databases">
        <authorList>
            <person name="Alioto T."/>
            <person name="Alioto T."/>
            <person name="Gomez Garrido J."/>
        </authorList>
    </citation>
    <scope>NUCLEOTIDE SEQUENCE</scope>
</reference>
<evidence type="ECO:0000313" key="3">
    <source>
        <dbReference type="Proteomes" id="UP001162480"/>
    </source>
</evidence>
<evidence type="ECO:0000313" key="2">
    <source>
        <dbReference type="EMBL" id="CAI9736012.1"/>
    </source>
</evidence>
<name>A0AA36FFT1_OCTVU</name>
<feature type="signal peptide" evidence="1">
    <location>
        <begin position="1"/>
        <end position="20"/>
    </location>
</feature>
<gene>
    <name evidence="2" type="ORF">OCTVUL_1B000064</name>
</gene>
<sequence>MHFNMKLVLLCLVLLPIVFSASLYDEEIDKRLSIVDVINHIKHLNLGDDCVQACEDNVPNFWAFLCGAACRIILGKGDVN</sequence>
<keyword evidence="1" id="KW-0732">Signal</keyword>
<dbReference type="EMBL" id="OX597831">
    <property type="protein sequence ID" value="CAI9736012.1"/>
    <property type="molecule type" value="Genomic_DNA"/>
</dbReference>
<evidence type="ECO:0000256" key="1">
    <source>
        <dbReference type="SAM" id="SignalP"/>
    </source>
</evidence>
<dbReference type="Proteomes" id="UP001162480">
    <property type="component" value="Chromosome 18"/>
</dbReference>
<protein>
    <submittedName>
        <fullName evidence="2">Uncharacterized protein</fullName>
    </submittedName>
</protein>